<dbReference type="Proteomes" id="UP001500603">
    <property type="component" value="Unassembled WGS sequence"/>
</dbReference>
<reference evidence="6" key="1">
    <citation type="journal article" date="2019" name="Int. J. Syst. Evol. Microbiol.">
        <title>The Global Catalogue of Microorganisms (GCM) 10K type strain sequencing project: providing services to taxonomists for standard genome sequencing and annotation.</title>
        <authorList>
            <consortium name="The Broad Institute Genomics Platform"/>
            <consortium name="The Broad Institute Genome Sequencing Center for Infectious Disease"/>
            <person name="Wu L."/>
            <person name="Ma J."/>
        </authorList>
    </citation>
    <scope>NUCLEOTIDE SEQUENCE [LARGE SCALE GENOMIC DNA]</scope>
    <source>
        <strain evidence="6">JCM 18298</strain>
    </source>
</reference>
<evidence type="ECO:0000256" key="2">
    <source>
        <dbReference type="ARBA" id="ARBA00006411"/>
    </source>
</evidence>
<evidence type="ECO:0000256" key="4">
    <source>
        <dbReference type="ARBA" id="ARBA00023186"/>
    </source>
</evidence>
<keyword evidence="3" id="KW-0963">Cytoplasm</keyword>
<accession>A0ABP9KQY3</accession>
<proteinExistence type="inferred from homology"/>
<comment type="caution">
    <text evidence="5">The sequence shown here is derived from an EMBL/GenBank/DDBJ whole genome shotgun (WGS) entry which is preliminary data.</text>
</comment>
<protein>
    <recommendedName>
        <fullName evidence="7">ESX secretion-associated protein EspG</fullName>
    </recommendedName>
</protein>
<dbReference type="EMBL" id="BAABJM010000005">
    <property type="protein sequence ID" value="GAA5062215.1"/>
    <property type="molecule type" value="Genomic_DNA"/>
</dbReference>
<comment type="similarity">
    <text evidence="2">Belongs to the EspG family.</text>
</comment>
<sequence>MDDVTSAVDPVSVTVNVDAALLLQTMVGIDAYPSVLALTPNIYDDDDRDRVHKVVLGELVEAGVIEDDRVHPAITGWLECLYRPDVELVARIVDTGRDESPQAMLRMSFVRRGESTVLAVRSGDEVVFQTVYHPDRELHTLAAVVVAAMGSNPALSFAPMTATLDEFTEVPPQQDERRQALLELGAPPHTASVLSRVLDEVTRRAEIVMFEYHDGTQAQPRLSLSVLDTPSGRIVVTPRVAMDGTVWSTYAPGDDAAVHAGVAALVELLPGRSWFDTSRTD</sequence>
<evidence type="ECO:0000256" key="3">
    <source>
        <dbReference type="ARBA" id="ARBA00022490"/>
    </source>
</evidence>
<evidence type="ECO:0000313" key="5">
    <source>
        <dbReference type="EMBL" id="GAA5062215.1"/>
    </source>
</evidence>
<gene>
    <name evidence="5" type="ORF">GCM10023318_45540</name>
</gene>
<keyword evidence="4" id="KW-0143">Chaperone</keyword>
<evidence type="ECO:0000256" key="1">
    <source>
        <dbReference type="ARBA" id="ARBA00004496"/>
    </source>
</evidence>
<dbReference type="InterPro" id="IPR025734">
    <property type="entry name" value="EspG"/>
</dbReference>
<comment type="subcellular location">
    <subcellularLocation>
        <location evidence="1">Cytoplasm</location>
    </subcellularLocation>
</comment>
<evidence type="ECO:0000313" key="6">
    <source>
        <dbReference type="Proteomes" id="UP001500603"/>
    </source>
</evidence>
<evidence type="ECO:0008006" key="7">
    <source>
        <dbReference type="Google" id="ProtNLM"/>
    </source>
</evidence>
<organism evidence="5 6">
    <name type="scientific">Nocardia callitridis</name>
    <dbReference type="NCBI Taxonomy" id="648753"/>
    <lineage>
        <taxon>Bacteria</taxon>
        <taxon>Bacillati</taxon>
        <taxon>Actinomycetota</taxon>
        <taxon>Actinomycetes</taxon>
        <taxon>Mycobacteriales</taxon>
        <taxon>Nocardiaceae</taxon>
        <taxon>Nocardia</taxon>
    </lineage>
</organism>
<dbReference type="Pfam" id="PF14011">
    <property type="entry name" value="ESX-1_EspG"/>
    <property type="match status" value="1"/>
</dbReference>
<keyword evidence="6" id="KW-1185">Reference proteome</keyword>
<name>A0ABP9KQY3_9NOCA</name>